<feature type="region of interest" description="Disordered" evidence="1">
    <location>
        <begin position="220"/>
        <end position="255"/>
    </location>
</feature>
<evidence type="ECO:0000313" key="2">
    <source>
        <dbReference type="EMBL" id="KAF6224213.1"/>
    </source>
</evidence>
<gene>
    <name evidence="2" type="ORF">HO133_010788</name>
</gene>
<feature type="compositionally biased region" description="Polar residues" evidence="1">
    <location>
        <begin position="128"/>
        <end position="142"/>
    </location>
</feature>
<feature type="region of interest" description="Disordered" evidence="1">
    <location>
        <begin position="333"/>
        <end position="370"/>
    </location>
</feature>
<keyword evidence="3" id="KW-1185">Reference proteome</keyword>
<protein>
    <submittedName>
        <fullName evidence="2">Uncharacterized protein</fullName>
    </submittedName>
</protein>
<accession>A0A8H6CIQ0</accession>
<dbReference type="RefSeq" id="XP_037153273.1">
    <property type="nucleotide sequence ID" value="XM_037301639.1"/>
</dbReference>
<comment type="caution">
    <text evidence="2">The sequence shown here is derived from an EMBL/GenBank/DDBJ whole genome shotgun (WGS) entry which is preliminary data.</text>
</comment>
<dbReference type="Proteomes" id="UP000593566">
    <property type="component" value="Unassembled WGS sequence"/>
</dbReference>
<name>A0A8H6CIQ0_9LECA</name>
<feature type="compositionally biased region" description="Polar residues" evidence="1">
    <location>
        <begin position="177"/>
        <end position="187"/>
    </location>
</feature>
<organism evidence="2 3">
    <name type="scientific">Letharia lupina</name>
    <dbReference type="NCBI Taxonomy" id="560253"/>
    <lineage>
        <taxon>Eukaryota</taxon>
        <taxon>Fungi</taxon>
        <taxon>Dikarya</taxon>
        <taxon>Ascomycota</taxon>
        <taxon>Pezizomycotina</taxon>
        <taxon>Lecanoromycetes</taxon>
        <taxon>OSLEUM clade</taxon>
        <taxon>Lecanoromycetidae</taxon>
        <taxon>Lecanorales</taxon>
        <taxon>Lecanorineae</taxon>
        <taxon>Parmeliaceae</taxon>
        <taxon>Letharia</taxon>
    </lineage>
</organism>
<dbReference type="GeneID" id="59339178"/>
<evidence type="ECO:0000313" key="3">
    <source>
        <dbReference type="Proteomes" id="UP000593566"/>
    </source>
</evidence>
<dbReference type="AlphaFoldDB" id="A0A8H6CIQ0"/>
<feature type="compositionally biased region" description="Low complexity" evidence="1">
    <location>
        <begin position="357"/>
        <end position="367"/>
    </location>
</feature>
<sequence length="468" mass="51555">MAADREVVPEAPQPVYDWRRAGYPFEHGEEVVRFLREHLDGEHQEWHAIGETKMVNRNLVASVISILNINVGTVPPSHQQWYSGTVAQVADESNMRPSNTLAPIHHNPQRGDGRQGGDQGNRPPSDTIPPSHQQWYSGTSTHAADESNMRPSNTLAPFHLNPQRGAGRQGGDQGSRPPSNVTPSTHQHWNRGGVSQVGEQVNVRSSGTLPSIREYLHGDIAPRRGDQGQRQSSGPSGGNVPARNRNNSSSLGRKPTAELLALNDRWKALLEDQRNARRSILTGVREVADELSLRGEAWDRMSTSIDDIGRGYENMDRDVLDLMTRGVRPTFVHSRSSAGNLPSAVHPTSIGRGHGAPNPGNSNGSPPLADDGTVMPVLTRCCGKVVAAPDIWLIRVPRTSNRDKSGYHLRCINCNEAFRDHRAIYTHFPGCVDENGNLTGAYWFDHESIDVDKIPESLMQKEDKRHGP</sequence>
<feature type="region of interest" description="Disordered" evidence="1">
    <location>
        <begin position="94"/>
        <end position="200"/>
    </location>
</feature>
<dbReference type="EMBL" id="JACCJB010000009">
    <property type="protein sequence ID" value="KAF6224213.1"/>
    <property type="molecule type" value="Genomic_DNA"/>
</dbReference>
<reference evidence="2 3" key="1">
    <citation type="journal article" date="2020" name="Genomics">
        <title>Complete, high-quality genomes from long-read metagenomic sequencing of two wolf lichen thalli reveals enigmatic genome architecture.</title>
        <authorList>
            <person name="McKenzie S.K."/>
            <person name="Walston R.F."/>
            <person name="Allen J.L."/>
        </authorList>
    </citation>
    <scope>NUCLEOTIDE SEQUENCE [LARGE SCALE GENOMIC DNA]</scope>
    <source>
        <strain evidence="2">WasteWater1</strain>
    </source>
</reference>
<evidence type="ECO:0000256" key="1">
    <source>
        <dbReference type="SAM" id="MobiDB-lite"/>
    </source>
</evidence>
<proteinExistence type="predicted"/>